<evidence type="ECO:0000313" key="2">
    <source>
        <dbReference type="EMBL" id="GMH74454.1"/>
    </source>
</evidence>
<gene>
    <name evidence="2" type="ORF">TL16_g06470</name>
</gene>
<feature type="chain" id="PRO_5040837744" evidence="1">
    <location>
        <begin position="23"/>
        <end position="191"/>
    </location>
</feature>
<reference evidence="3" key="1">
    <citation type="journal article" date="2023" name="Commun. Biol.">
        <title>Genome analysis of Parmales, the sister group of diatoms, reveals the evolutionary specialization of diatoms from phago-mixotrophs to photoautotrophs.</title>
        <authorList>
            <person name="Ban H."/>
            <person name="Sato S."/>
            <person name="Yoshikawa S."/>
            <person name="Yamada K."/>
            <person name="Nakamura Y."/>
            <person name="Ichinomiya M."/>
            <person name="Sato N."/>
            <person name="Blanc-Mathieu R."/>
            <person name="Endo H."/>
            <person name="Kuwata A."/>
            <person name="Ogata H."/>
        </authorList>
    </citation>
    <scope>NUCLEOTIDE SEQUENCE [LARGE SCALE GENOMIC DNA]</scope>
</reference>
<dbReference type="Proteomes" id="UP001162640">
    <property type="component" value="Unassembled WGS sequence"/>
</dbReference>
<sequence>MPSILRSLILLLLLLLLPPHLSIRYDSLPTTYSPSGTLLQQSYILPSQIPKFTYLQTSKYSVLSYETGLELSDFKEIQLSTKSKQIQGLNIISTGHSPDGIEILEKVLSDFNLGSDILNLSLSIRDELLSRSYGTRGRISGSSLILLTTHESCYMITTSGQIREIQSIPGSGDLREGEKASSSLSLLAVSP</sequence>
<evidence type="ECO:0000256" key="1">
    <source>
        <dbReference type="SAM" id="SignalP"/>
    </source>
</evidence>
<dbReference type="AlphaFoldDB" id="A0A9W7AU70"/>
<protein>
    <submittedName>
        <fullName evidence="2">Uncharacterized protein</fullName>
    </submittedName>
</protein>
<dbReference type="EMBL" id="BLQM01000196">
    <property type="protein sequence ID" value="GMH74454.1"/>
    <property type="molecule type" value="Genomic_DNA"/>
</dbReference>
<keyword evidence="1" id="KW-0732">Signal</keyword>
<comment type="caution">
    <text evidence="2">The sequence shown here is derived from an EMBL/GenBank/DDBJ whole genome shotgun (WGS) entry which is preliminary data.</text>
</comment>
<name>A0A9W7AU70_9STRA</name>
<feature type="signal peptide" evidence="1">
    <location>
        <begin position="1"/>
        <end position="22"/>
    </location>
</feature>
<evidence type="ECO:0000313" key="3">
    <source>
        <dbReference type="Proteomes" id="UP001162640"/>
    </source>
</evidence>
<organism evidence="2 3">
    <name type="scientific">Triparma laevis f. inornata</name>
    <dbReference type="NCBI Taxonomy" id="1714386"/>
    <lineage>
        <taxon>Eukaryota</taxon>
        <taxon>Sar</taxon>
        <taxon>Stramenopiles</taxon>
        <taxon>Ochrophyta</taxon>
        <taxon>Bolidophyceae</taxon>
        <taxon>Parmales</taxon>
        <taxon>Triparmaceae</taxon>
        <taxon>Triparma</taxon>
    </lineage>
</organism>
<accession>A0A9W7AU70</accession>
<proteinExistence type="predicted"/>